<dbReference type="Proteomes" id="UP001208570">
    <property type="component" value="Unassembled WGS sequence"/>
</dbReference>
<feature type="domain" description="G-protein coupled receptors family 1 profile" evidence="9">
    <location>
        <begin position="58"/>
        <end position="92"/>
    </location>
</feature>
<keyword evidence="3 8" id="KW-1133">Transmembrane helix</keyword>
<evidence type="ECO:0000313" key="11">
    <source>
        <dbReference type="Proteomes" id="UP001208570"/>
    </source>
</evidence>
<keyword evidence="4" id="KW-0297">G-protein coupled receptor</keyword>
<evidence type="ECO:0000313" key="10">
    <source>
        <dbReference type="EMBL" id="KAK2141422.1"/>
    </source>
</evidence>
<evidence type="ECO:0000256" key="5">
    <source>
        <dbReference type="ARBA" id="ARBA00023136"/>
    </source>
</evidence>
<keyword evidence="6" id="KW-0675">Receptor</keyword>
<proteinExistence type="predicted"/>
<reference evidence="10" key="1">
    <citation type="journal article" date="2023" name="Mol. Biol. Evol.">
        <title>Third-Generation Sequencing Reveals the Adaptive Role of the Epigenome in Three Deep-Sea Polychaetes.</title>
        <authorList>
            <person name="Perez M."/>
            <person name="Aroh O."/>
            <person name="Sun Y."/>
            <person name="Lan Y."/>
            <person name="Juniper S.K."/>
            <person name="Young C.R."/>
            <person name="Angers B."/>
            <person name="Qian P.Y."/>
        </authorList>
    </citation>
    <scope>NUCLEOTIDE SEQUENCE</scope>
    <source>
        <strain evidence="10">P08H-3</strain>
    </source>
</reference>
<dbReference type="InterPro" id="IPR000276">
    <property type="entry name" value="GPCR_Rhodpsn"/>
</dbReference>
<sequence>MDNITNATISFLTAYSIDNSTQLEHAQKIFDIEFPDMTTITIAMTITYAVVFLFGLVGNVLVIFVICRNPDMSTTTNYFLINLSLADLLVLLQSTTSFIISALPLMNPDPYGRMFSWDKVDYVLSSFIISYVHVLENQALWCEVE</sequence>
<dbReference type="EMBL" id="JAODUP010001103">
    <property type="protein sequence ID" value="KAK2141422.1"/>
    <property type="molecule type" value="Genomic_DNA"/>
</dbReference>
<gene>
    <name evidence="10" type="ORF">LSH36_1103g00017</name>
</gene>
<dbReference type="PRINTS" id="PR00237">
    <property type="entry name" value="GPCRRHODOPSN"/>
</dbReference>
<name>A0AAD9IVN3_9ANNE</name>
<keyword evidence="2 8" id="KW-0812">Transmembrane</keyword>
<accession>A0AAD9IVN3</accession>
<organism evidence="10 11">
    <name type="scientific">Paralvinella palmiformis</name>
    <dbReference type="NCBI Taxonomy" id="53620"/>
    <lineage>
        <taxon>Eukaryota</taxon>
        <taxon>Metazoa</taxon>
        <taxon>Spiralia</taxon>
        <taxon>Lophotrochozoa</taxon>
        <taxon>Annelida</taxon>
        <taxon>Polychaeta</taxon>
        <taxon>Sedentaria</taxon>
        <taxon>Canalipalpata</taxon>
        <taxon>Terebellida</taxon>
        <taxon>Terebelliformia</taxon>
        <taxon>Alvinellidae</taxon>
        <taxon>Paralvinella</taxon>
    </lineage>
</organism>
<comment type="subcellular location">
    <subcellularLocation>
        <location evidence="1">Membrane</location>
        <topology evidence="1">Multi-pass membrane protein</topology>
    </subcellularLocation>
</comment>
<dbReference type="Pfam" id="PF00001">
    <property type="entry name" value="7tm_1"/>
    <property type="match status" value="1"/>
</dbReference>
<evidence type="ECO:0000259" key="9">
    <source>
        <dbReference type="PROSITE" id="PS50262"/>
    </source>
</evidence>
<dbReference type="Gene3D" id="1.20.1070.10">
    <property type="entry name" value="Rhodopsin 7-helix transmembrane proteins"/>
    <property type="match status" value="1"/>
</dbReference>
<dbReference type="InterPro" id="IPR017452">
    <property type="entry name" value="GPCR_Rhodpsn_7TM"/>
</dbReference>
<dbReference type="AlphaFoldDB" id="A0AAD9IVN3"/>
<comment type="caution">
    <text evidence="10">The sequence shown here is derived from an EMBL/GenBank/DDBJ whole genome shotgun (WGS) entry which is preliminary data.</text>
</comment>
<evidence type="ECO:0000256" key="4">
    <source>
        <dbReference type="ARBA" id="ARBA00023040"/>
    </source>
</evidence>
<dbReference type="PANTHER" id="PTHR24243">
    <property type="entry name" value="G-PROTEIN COUPLED RECEPTOR"/>
    <property type="match status" value="1"/>
</dbReference>
<dbReference type="GO" id="GO:0016020">
    <property type="term" value="C:membrane"/>
    <property type="evidence" value="ECO:0007669"/>
    <property type="project" value="UniProtKB-SubCell"/>
</dbReference>
<keyword evidence="7" id="KW-0807">Transducer</keyword>
<evidence type="ECO:0000256" key="7">
    <source>
        <dbReference type="ARBA" id="ARBA00023224"/>
    </source>
</evidence>
<keyword evidence="11" id="KW-1185">Reference proteome</keyword>
<dbReference type="GO" id="GO:0004930">
    <property type="term" value="F:G protein-coupled receptor activity"/>
    <property type="evidence" value="ECO:0007669"/>
    <property type="project" value="UniProtKB-KW"/>
</dbReference>
<evidence type="ECO:0000256" key="1">
    <source>
        <dbReference type="ARBA" id="ARBA00004141"/>
    </source>
</evidence>
<dbReference type="SUPFAM" id="SSF81321">
    <property type="entry name" value="Family A G protein-coupled receptor-like"/>
    <property type="match status" value="1"/>
</dbReference>
<evidence type="ECO:0000256" key="2">
    <source>
        <dbReference type="ARBA" id="ARBA00022692"/>
    </source>
</evidence>
<feature type="transmembrane region" description="Helical" evidence="8">
    <location>
        <begin position="40"/>
        <end position="67"/>
    </location>
</feature>
<dbReference type="PANTHER" id="PTHR24243:SF208">
    <property type="entry name" value="PYROKININ-1 RECEPTOR"/>
    <property type="match status" value="1"/>
</dbReference>
<dbReference type="PROSITE" id="PS50262">
    <property type="entry name" value="G_PROTEIN_RECEP_F1_2"/>
    <property type="match status" value="1"/>
</dbReference>
<evidence type="ECO:0000256" key="3">
    <source>
        <dbReference type="ARBA" id="ARBA00022989"/>
    </source>
</evidence>
<protein>
    <recommendedName>
        <fullName evidence="9">G-protein coupled receptors family 1 profile domain-containing protein</fullName>
    </recommendedName>
</protein>
<evidence type="ECO:0000256" key="8">
    <source>
        <dbReference type="SAM" id="Phobius"/>
    </source>
</evidence>
<keyword evidence="5 8" id="KW-0472">Membrane</keyword>
<evidence type="ECO:0000256" key="6">
    <source>
        <dbReference type="ARBA" id="ARBA00023170"/>
    </source>
</evidence>
<feature type="transmembrane region" description="Helical" evidence="8">
    <location>
        <begin position="79"/>
        <end position="106"/>
    </location>
</feature>